<dbReference type="Pfam" id="PF12802">
    <property type="entry name" value="MarR_2"/>
    <property type="match status" value="1"/>
</dbReference>
<dbReference type="SUPFAM" id="SSF46785">
    <property type="entry name" value="Winged helix' DNA-binding domain"/>
    <property type="match status" value="1"/>
</dbReference>
<evidence type="ECO:0000259" key="3">
    <source>
        <dbReference type="Pfam" id="PF13936"/>
    </source>
</evidence>
<feature type="region of interest" description="Disordered" evidence="1">
    <location>
        <begin position="58"/>
        <end position="77"/>
    </location>
</feature>
<dbReference type="PANTHER" id="PTHR10948">
    <property type="entry name" value="TRANSPOSASE"/>
    <property type="match status" value="1"/>
</dbReference>
<dbReference type="Pfam" id="PF13936">
    <property type="entry name" value="HTH_38"/>
    <property type="match status" value="1"/>
</dbReference>
<organism evidence="4 5">
    <name type="scientific">Asanoa siamensis</name>
    <dbReference type="NCBI Taxonomy" id="926357"/>
    <lineage>
        <taxon>Bacteria</taxon>
        <taxon>Bacillati</taxon>
        <taxon>Actinomycetota</taxon>
        <taxon>Actinomycetes</taxon>
        <taxon>Micromonosporales</taxon>
        <taxon>Micromonosporaceae</taxon>
        <taxon>Asanoa</taxon>
    </lineage>
</organism>
<gene>
    <name evidence="4" type="ORF">Asi02nite_35030</name>
</gene>
<dbReference type="InterPro" id="IPR036388">
    <property type="entry name" value="WH-like_DNA-bd_sf"/>
</dbReference>
<evidence type="ECO:0008006" key="6">
    <source>
        <dbReference type="Google" id="ProtNLM"/>
    </source>
</evidence>
<comment type="caution">
    <text evidence="4">The sequence shown here is derived from an EMBL/GenBank/DDBJ whole genome shotgun (WGS) entry which is preliminary data.</text>
</comment>
<keyword evidence="5" id="KW-1185">Reference proteome</keyword>
<protein>
    <recommendedName>
        <fullName evidence="6">MarR family protein</fullName>
    </recommendedName>
</protein>
<feature type="domain" description="HTH marR-type" evidence="2">
    <location>
        <begin position="98"/>
        <end position="154"/>
    </location>
</feature>
<reference evidence="4 5" key="1">
    <citation type="submission" date="2021-01" db="EMBL/GenBank/DDBJ databases">
        <title>Whole genome shotgun sequence of Asanoa siamensis NBRC 107932.</title>
        <authorList>
            <person name="Komaki H."/>
            <person name="Tamura T."/>
        </authorList>
    </citation>
    <scope>NUCLEOTIDE SEQUENCE [LARGE SCALE GENOMIC DNA]</scope>
    <source>
        <strain evidence="4 5">NBRC 107932</strain>
    </source>
</reference>
<dbReference type="Gene3D" id="1.10.10.10">
    <property type="entry name" value="Winged helix-like DNA-binding domain superfamily/Winged helix DNA-binding domain"/>
    <property type="match status" value="1"/>
</dbReference>
<dbReference type="Proteomes" id="UP000604117">
    <property type="component" value="Unassembled WGS sequence"/>
</dbReference>
<name>A0ABQ4CRS5_9ACTN</name>
<dbReference type="InterPro" id="IPR051917">
    <property type="entry name" value="Transposase-Integrase"/>
</dbReference>
<dbReference type="PANTHER" id="PTHR10948:SF23">
    <property type="entry name" value="TRANSPOSASE INSI FOR INSERTION SEQUENCE ELEMENT IS30A-RELATED"/>
    <property type="match status" value="1"/>
</dbReference>
<feature type="compositionally biased region" description="Basic residues" evidence="1">
    <location>
        <begin position="58"/>
        <end position="68"/>
    </location>
</feature>
<dbReference type="EMBL" id="BONE01000026">
    <property type="protein sequence ID" value="GIF73985.1"/>
    <property type="molecule type" value="Genomic_DNA"/>
</dbReference>
<evidence type="ECO:0000259" key="2">
    <source>
        <dbReference type="Pfam" id="PF12802"/>
    </source>
</evidence>
<evidence type="ECO:0000313" key="5">
    <source>
        <dbReference type="Proteomes" id="UP000604117"/>
    </source>
</evidence>
<dbReference type="InterPro" id="IPR000835">
    <property type="entry name" value="HTH_MarR-typ"/>
</dbReference>
<proteinExistence type="predicted"/>
<evidence type="ECO:0000313" key="4">
    <source>
        <dbReference type="EMBL" id="GIF73985.1"/>
    </source>
</evidence>
<feature type="domain" description="Transposase IS30-like HTH" evidence="3">
    <location>
        <begin position="5"/>
        <end position="45"/>
    </location>
</feature>
<accession>A0ABQ4CRS5</accession>
<evidence type="ECO:0000256" key="1">
    <source>
        <dbReference type="SAM" id="MobiDB-lite"/>
    </source>
</evidence>
<dbReference type="InterPro" id="IPR036390">
    <property type="entry name" value="WH_DNA-bd_sf"/>
</dbReference>
<dbReference type="InterPro" id="IPR025246">
    <property type="entry name" value="IS30-like_HTH"/>
</dbReference>
<sequence>MPGGRLTHDERVAIAAGLSDGHGYAEIARGLGRPTSTVTREVSRNGGARGYTADRAHRATARRARRRQPATVRADRPDDAEARQAFVEEFADLLAAAGIPRMVARVLSSLYTSDTGALTAADLVERLRVSPASVSKAVGYLAALDLLRRERLGRRERYVVDDDVWLRAWAGNAKVHLLWADAAARGAVLFGADTPTGARLGEMGGFFGRLADDMSGGPDDAAVGDVRTVTAALVQVGGPLTRAALATGLAWPADRVEAALHDAVRRADLTGPVLVRRIRGARYVATPRLTAAQRDALTAVAQSA</sequence>